<evidence type="ECO:0008006" key="5">
    <source>
        <dbReference type="Google" id="ProtNLM"/>
    </source>
</evidence>
<dbReference type="InterPro" id="IPR019715">
    <property type="entry name" value="Haemolysin_XhlA"/>
</dbReference>
<feature type="coiled-coil region" evidence="1">
    <location>
        <begin position="6"/>
        <end position="40"/>
    </location>
</feature>
<dbReference type="RefSeq" id="WP_002383824.1">
    <property type="nucleotide sequence ID" value="NZ_GL454470.1"/>
</dbReference>
<dbReference type="EMBL" id="AEBR01000111">
    <property type="protein sequence ID" value="EFM81075.1"/>
    <property type="molecule type" value="Genomic_DNA"/>
</dbReference>
<comment type="caution">
    <text evidence="2">The sequence shown here is derived from an EMBL/GenBank/DDBJ whole genome shotgun (WGS) entry which is preliminary data.</text>
</comment>
<accession>A0A125W0J8</accession>
<evidence type="ECO:0000313" key="4">
    <source>
        <dbReference type="Proteomes" id="UP000004846"/>
    </source>
</evidence>
<dbReference type="HOGENOM" id="CLU_187592_1_0_9"/>
<organism evidence="2 4">
    <name type="scientific">Enterococcus faecalis TX4248</name>
    <dbReference type="NCBI Taxonomy" id="749495"/>
    <lineage>
        <taxon>Bacteria</taxon>
        <taxon>Bacillati</taxon>
        <taxon>Bacillota</taxon>
        <taxon>Bacilli</taxon>
        <taxon>Lactobacillales</taxon>
        <taxon>Enterococcaceae</taxon>
        <taxon>Enterococcus</taxon>
    </lineage>
</organism>
<evidence type="ECO:0000256" key="1">
    <source>
        <dbReference type="SAM" id="Coils"/>
    </source>
</evidence>
<dbReference type="EMBL" id="AEBR01000074">
    <property type="protein sequence ID" value="EFM82172.1"/>
    <property type="molecule type" value="Genomic_DNA"/>
</dbReference>
<reference evidence="2 4" key="1">
    <citation type="submission" date="2010-07" db="EMBL/GenBank/DDBJ databases">
        <authorList>
            <person name="Sid Ahmed O."/>
        </authorList>
    </citation>
    <scope>NUCLEOTIDE SEQUENCE [LARGE SCALE GENOMIC DNA]</scope>
    <source>
        <strain evidence="2 4">TX4248</strain>
    </source>
</reference>
<dbReference type="Pfam" id="PF10779">
    <property type="entry name" value="XhlA"/>
    <property type="match status" value="1"/>
</dbReference>
<evidence type="ECO:0000313" key="2">
    <source>
        <dbReference type="EMBL" id="EFM81075.1"/>
    </source>
</evidence>
<protein>
    <recommendedName>
        <fullName evidence="5">Holin</fullName>
    </recommendedName>
</protein>
<gene>
    <name evidence="3" type="ORF">HMPREF9498_02218</name>
    <name evidence="2" type="ORF">HMPREF9498_03323</name>
</gene>
<keyword evidence="1" id="KW-0175">Coiled coil</keyword>
<sequence length="77" mass="8724">MKDDPLIEIVDRLARIETKLDNHEQLREKADIALSMAKNNEGDIAEIKENQKWTWRTIAGIGVSVAVYLITKYLGGI</sequence>
<dbReference type="Proteomes" id="UP000004846">
    <property type="component" value="Unassembled WGS sequence"/>
</dbReference>
<name>A0A125W0J8_ENTFL</name>
<evidence type="ECO:0000313" key="3">
    <source>
        <dbReference type="EMBL" id="EFM82172.1"/>
    </source>
</evidence>
<dbReference type="AlphaFoldDB" id="A0A125W0J8"/>
<proteinExistence type="predicted"/>